<comment type="caution">
    <text evidence="7">The sequence shown here is derived from an EMBL/GenBank/DDBJ whole genome shotgun (WGS) entry which is preliminary data.</text>
</comment>
<accession>A0A7L4P5P5</accession>
<evidence type="ECO:0000313" key="8">
    <source>
        <dbReference type="Proteomes" id="UP000554766"/>
    </source>
</evidence>
<dbReference type="Pfam" id="PF01935">
    <property type="entry name" value="DUF87"/>
    <property type="match status" value="1"/>
</dbReference>
<dbReference type="CDD" id="cd01127">
    <property type="entry name" value="TrwB_TraG_TraD_VirD4"/>
    <property type="match status" value="1"/>
</dbReference>
<dbReference type="PANTHER" id="PTHR42957:SF1">
    <property type="entry name" value="HELICASE MJ1565-RELATED"/>
    <property type="match status" value="1"/>
</dbReference>
<dbReference type="RefSeq" id="WP_011900470.1">
    <property type="nucleotide sequence ID" value="NZ_JAAVJF010000001.1"/>
</dbReference>
<comment type="catalytic activity">
    <reaction evidence="2">
        <text>Couples ATP hydrolysis with the unwinding of duplex DNA by translocating in the 3'-5' direction.</text>
        <dbReference type="EC" id="5.6.2.4"/>
    </reaction>
</comment>
<feature type="domain" description="Helicase HerA central" evidence="5">
    <location>
        <begin position="132"/>
        <end position="377"/>
    </location>
</feature>
<evidence type="ECO:0000256" key="3">
    <source>
        <dbReference type="ARBA" id="ARBA00048954"/>
    </source>
</evidence>
<dbReference type="Proteomes" id="UP000554766">
    <property type="component" value="Unassembled WGS sequence"/>
</dbReference>
<dbReference type="EMBL" id="JAAVJF010000001">
    <property type="protein sequence ID" value="NYR14509.1"/>
    <property type="molecule type" value="Genomic_DNA"/>
</dbReference>
<dbReference type="GO" id="GO:0005524">
    <property type="term" value="F:ATP binding"/>
    <property type="evidence" value="ECO:0007669"/>
    <property type="project" value="UniProtKB-KW"/>
</dbReference>
<dbReference type="PANTHER" id="PTHR42957">
    <property type="entry name" value="HELICASE MJ1565-RELATED"/>
    <property type="match status" value="1"/>
</dbReference>
<dbReference type="InterPro" id="IPR027417">
    <property type="entry name" value="P-loop_NTPase"/>
</dbReference>
<comment type="catalytic activity">
    <reaction evidence="4">
        <text>ATP + H2O = ADP + phosphate + H(+)</text>
        <dbReference type="Rhea" id="RHEA:13065"/>
        <dbReference type="ChEBI" id="CHEBI:15377"/>
        <dbReference type="ChEBI" id="CHEBI:15378"/>
        <dbReference type="ChEBI" id="CHEBI:30616"/>
        <dbReference type="ChEBI" id="CHEBI:43474"/>
        <dbReference type="ChEBI" id="CHEBI:456216"/>
        <dbReference type="EC" id="5.6.2.4"/>
    </reaction>
</comment>
<dbReference type="GeneID" id="5055103"/>
<feature type="domain" description="Helicase HerA barrel" evidence="6">
    <location>
        <begin position="3"/>
        <end position="97"/>
    </location>
</feature>
<evidence type="ECO:0000259" key="6">
    <source>
        <dbReference type="Pfam" id="PF09378"/>
    </source>
</evidence>
<evidence type="ECO:0000313" key="7">
    <source>
        <dbReference type="EMBL" id="NYR14509.1"/>
    </source>
</evidence>
<comment type="similarity">
    <text evidence="1">Belongs to the HerA family.</text>
</comment>
<sequence>MRIGYVVATATPFEFVATLDPERPVSLYDYVVVDHVELDNASGELVNVSLLGQIVKLYRDPYSVKRDLPLYTVIQEVSSNILEVQIAKVKVLGYVLNGELRQPKQPPRIGSPVYLAENEQIAELFKVENGLCVGKLASRDVAVCLDINGIRRHLAVIAATGSGKTWFSVVLIEELLRRGAKIVVIDPHGEYVAIKDSIHRLGPFTARVVKVSKHHVGDLMYKIGVLDSDPEALANAAGVPPGAKKIRYAIYLAWSYAKKVRKATGEKVGLAFMKRVLYTAMRGENALQKLFQQYKGINDGAHKAEGDFPLSDLKQLAAKDRHAIFSALTYLKKLSRLGVFSSRSTPLSKLLGDITIINLAGVNEEVQDYVVSHLVNRLFQARVNHVRGLKGYQLPWPIVLFVEEAHRFAPPKALRKTRSYEALSRVASEGRKFGAYLVIISQRPSKVDPDIISQCQSQVIMRIVNPKDQEAVRESSELLAQEFLENLPGLDVGEAVVLGPIVKLPVVIKVRDRVLEYGGSDIDLTTAWKVDKTADVAQMWRRIFNSPPPPSVMLSASRMRLLHKKREGNKIVIKLLDGDKEVDVVIEGGSPRCSVCGVGKPCSHVYKALEEALEVV</sequence>
<dbReference type="InterPro" id="IPR002789">
    <property type="entry name" value="HerA_central"/>
</dbReference>
<dbReference type="SUPFAM" id="SSF52540">
    <property type="entry name" value="P-loop containing nucleoside triphosphate hydrolases"/>
    <property type="match status" value="1"/>
</dbReference>
<reference evidence="7 8" key="1">
    <citation type="journal article" date="2020" name="Nat. Commun.">
        <title>The structures of two archaeal type IV pili illuminate evolutionary relationships.</title>
        <authorList>
            <person name="Wang F."/>
            <person name="Baquero D.P."/>
            <person name="Su Z."/>
            <person name="Beltran L.C."/>
            <person name="Prangishvili D."/>
            <person name="Krupovic M."/>
            <person name="Egelman E.H."/>
        </authorList>
    </citation>
    <scope>NUCLEOTIDE SEQUENCE [LARGE SCALE GENOMIC DNA]</scope>
    <source>
        <strain evidence="7 8">2GA</strain>
    </source>
</reference>
<dbReference type="GO" id="GO:0043138">
    <property type="term" value="F:3'-5' DNA helicase activity"/>
    <property type="evidence" value="ECO:0007669"/>
    <property type="project" value="UniProtKB-EC"/>
</dbReference>
<dbReference type="InterPro" id="IPR018538">
    <property type="entry name" value="HerA_barrel_dom"/>
</dbReference>
<comment type="catalytic activity">
    <reaction evidence="3">
        <text>ATP + H2O = ADP + phosphate + H(+)</text>
        <dbReference type="Rhea" id="RHEA:13065"/>
        <dbReference type="ChEBI" id="CHEBI:15377"/>
        <dbReference type="ChEBI" id="CHEBI:15378"/>
        <dbReference type="ChEBI" id="CHEBI:30616"/>
        <dbReference type="ChEBI" id="CHEBI:43474"/>
        <dbReference type="ChEBI" id="CHEBI:456216"/>
        <dbReference type="EC" id="5.6.2.3"/>
    </reaction>
</comment>
<proteinExistence type="inferred from homology"/>
<dbReference type="InterPro" id="IPR008571">
    <property type="entry name" value="HerA-like"/>
</dbReference>
<evidence type="ECO:0000256" key="2">
    <source>
        <dbReference type="ARBA" id="ARBA00034617"/>
    </source>
</evidence>
<dbReference type="AlphaFoldDB" id="A0A7L4P5P5"/>
<protein>
    <submittedName>
        <fullName evidence="7">ATP-binding protein</fullName>
    </submittedName>
</protein>
<evidence type="ECO:0000256" key="4">
    <source>
        <dbReference type="ARBA" id="ARBA00048988"/>
    </source>
</evidence>
<dbReference type="Gene3D" id="3.40.50.300">
    <property type="entry name" value="P-loop containing nucleotide triphosphate hydrolases"/>
    <property type="match status" value="2"/>
</dbReference>
<keyword evidence="8" id="KW-1185">Reference proteome</keyword>
<dbReference type="GO" id="GO:0043139">
    <property type="term" value="F:5'-3' DNA helicase activity"/>
    <property type="evidence" value="ECO:0007669"/>
    <property type="project" value="UniProtKB-EC"/>
</dbReference>
<gene>
    <name evidence="7" type="ORF">HC235_00685</name>
</gene>
<name>A0A7L4P5P5_9CREN</name>
<evidence type="ECO:0000256" key="1">
    <source>
        <dbReference type="ARBA" id="ARBA00007816"/>
    </source>
</evidence>
<dbReference type="Pfam" id="PF09378">
    <property type="entry name" value="HAS-barrel"/>
    <property type="match status" value="1"/>
</dbReference>
<evidence type="ECO:0000259" key="5">
    <source>
        <dbReference type="Pfam" id="PF01935"/>
    </source>
</evidence>
<organism evidence="7 8">
    <name type="scientific">Pyrobaculum arsenaticum</name>
    <dbReference type="NCBI Taxonomy" id="121277"/>
    <lineage>
        <taxon>Archaea</taxon>
        <taxon>Thermoproteota</taxon>
        <taxon>Thermoprotei</taxon>
        <taxon>Thermoproteales</taxon>
        <taxon>Thermoproteaceae</taxon>
        <taxon>Pyrobaculum</taxon>
    </lineage>
</organism>
<dbReference type="OMA" id="NKLCSRH"/>
<keyword evidence="7" id="KW-0547">Nucleotide-binding</keyword>
<keyword evidence="7" id="KW-0067">ATP-binding</keyword>